<keyword evidence="8 10" id="KW-0472">Membrane</keyword>
<reference evidence="14" key="1">
    <citation type="journal article" date="2020" name="Int. J. Syst. Evol. Microbiol.">
        <title>Aquipluma nitroreducens gen. nov. sp. nov., a novel facultatively anaerobic bacterium isolated from a freshwater lake.</title>
        <authorList>
            <person name="Watanabe M."/>
            <person name="Kojima H."/>
            <person name="Fukui M."/>
        </authorList>
    </citation>
    <scope>NUCLEOTIDE SEQUENCE</scope>
    <source>
        <strain evidence="14">MeG22</strain>
    </source>
</reference>
<dbReference type="Pfam" id="PF00593">
    <property type="entry name" value="TonB_dep_Rec_b-barrel"/>
    <property type="match status" value="1"/>
</dbReference>
<keyword evidence="7 11" id="KW-0798">TonB box</keyword>
<dbReference type="Gene3D" id="2.40.170.20">
    <property type="entry name" value="TonB-dependent receptor, beta-barrel domain"/>
    <property type="match status" value="1"/>
</dbReference>
<evidence type="ECO:0000256" key="11">
    <source>
        <dbReference type="RuleBase" id="RU003357"/>
    </source>
</evidence>
<dbReference type="Proteomes" id="UP001193389">
    <property type="component" value="Chromosome"/>
</dbReference>
<dbReference type="Pfam" id="PF13715">
    <property type="entry name" value="CarbopepD_reg_2"/>
    <property type="match status" value="1"/>
</dbReference>
<keyword evidence="5 10" id="KW-0812">Transmembrane</keyword>
<evidence type="ECO:0000313" key="14">
    <source>
        <dbReference type="EMBL" id="BBE20472.1"/>
    </source>
</evidence>
<dbReference type="SMART" id="SM00965">
    <property type="entry name" value="STN"/>
    <property type="match status" value="1"/>
</dbReference>
<dbReference type="InterPro" id="IPR000531">
    <property type="entry name" value="Beta-barrel_TonB"/>
</dbReference>
<accession>A0A5K7SFQ7</accession>
<dbReference type="AlphaFoldDB" id="A0A5K7SFQ7"/>
<keyword evidence="4" id="KW-0410">Iron transport</keyword>
<evidence type="ECO:0000256" key="3">
    <source>
        <dbReference type="ARBA" id="ARBA00022452"/>
    </source>
</evidence>
<dbReference type="Pfam" id="PF07715">
    <property type="entry name" value="Plug"/>
    <property type="match status" value="1"/>
</dbReference>
<gene>
    <name evidence="14" type="ORF">AQPE_4665</name>
</gene>
<dbReference type="GO" id="GO:0006826">
    <property type="term" value="P:iron ion transport"/>
    <property type="evidence" value="ECO:0007669"/>
    <property type="project" value="UniProtKB-KW"/>
</dbReference>
<name>A0A5K7SFQ7_9BACT</name>
<evidence type="ECO:0000256" key="10">
    <source>
        <dbReference type="PROSITE-ProRule" id="PRU01360"/>
    </source>
</evidence>
<dbReference type="NCBIfam" id="TIGR04056">
    <property type="entry name" value="OMP_RagA_SusC"/>
    <property type="match status" value="1"/>
</dbReference>
<dbReference type="EMBL" id="AP018694">
    <property type="protein sequence ID" value="BBE20472.1"/>
    <property type="molecule type" value="Genomic_DNA"/>
</dbReference>
<keyword evidence="2 10" id="KW-0813">Transport</keyword>
<evidence type="ECO:0000313" key="15">
    <source>
        <dbReference type="Proteomes" id="UP001193389"/>
    </source>
</evidence>
<keyword evidence="6" id="KW-0408">Iron</keyword>
<comment type="similarity">
    <text evidence="10 11">Belongs to the TonB-dependent receptor family.</text>
</comment>
<sequence>MKLITLFLFVAVMHVSAASYSQTTKLKIVGQNLTLGEIMERIENQSEFSFFFNANQIDLTRRMSIDAEDQQINKVLDQILAGTGLTYTVNNKLIVIHKQGENDNVFSGQQTNKISGKVIDSAGLPLPGVSVVVKKTTNGVITDMNGQYNLSNVPAGATVSFSFVGMRSQEIVVTNQTVINVTMEDESIGIEEVVAVGYGTQKKRDVVGASASFKADKIDERPLVRIDQALVGQMAGVQVKQTSGALGKAFSIQVRGTGSISAGNEPLYVIDGFPLAAANPNSSGNYANGNPLDNINPNDIESIQVLKDAASAAIYGSRAANGVVLITTKHGKSGKPQITLNSYVGYNQANRKLDMLNAEEWVDRATEMINAQWVASGTGRLASQSTAERRQILGLSGNAYNTNYMIDDRWNMPGHPGLNYIDWQNEAFRKGLVQNYQVSANGGNEVVKYYVSVNTVGQEGMVIGMNHKSYSARANVEVKANDKLKFGINLTPTYSETNDPGVEGKDNILHQLVSYSPVQEDTMKLYPNSFEYGQYKWSTSANSPIAKLENKIGLTKRFRTLTSIFGEYEIIKNLFFKSTLNFDNTDNTAKSYVPYSIASSLSARLSQLTVLTSGSLNSYKKQTFVNENTLSYSKTLFEDHNINLLAGASYNSDKLDVSNMSSNGGFNSYVITTLNAANGITGNSSETKNVLLSYFGRAQYSYKDKYLLSASIRRDGSSRFGSNSKWGIFPSASVGWRISEENFMKSIKVINDLKLRGSWGKSGNYNIGDYSSIPVLANYNYTFNSGQATGQAPSAITNPDITWEESKTYDVGFDIGLFGSRITGSFDYYNKLNYNLLLNVPIPQSTGFSTSLNNVGKVRNQGWEIELISRNMTGKFQWTTMANLSHNANKVVELASGQTQILIPSLFDISHSILKVGEQMNSIYVVKQIGILSQADIDNKVARYGTETVGDPKYFDANNDGLIDANDRIIVGHPNPSYNWGITNTFKYKGFDLSILVQGQSGGSIYSLLGRALGRTGQGVVDNALGFYRDRWRSAEDPGAGTVGKAYSTFGRIKNTDWMYSSDYWRIRNITLGYDLGQKLHNKILTGARVYVTAENWFGKDKYYGGFNPEATNTDLSGNSSFPEAGDYGGLPLAKSLILGLNLTF</sequence>
<keyword evidence="9 10" id="KW-0998">Cell outer membrane</keyword>
<dbReference type="PROSITE" id="PS52016">
    <property type="entry name" value="TONB_DEPENDENT_REC_3"/>
    <property type="match status" value="1"/>
</dbReference>
<dbReference type="InterPro" id="IPR023997">
    <property type="entry name" value="TonB-dep_OMP_SusC/RagA_CS"/>
</dbReference>
<evidence type="ECO:0000259" key="13">
    <source>
        <dbReference type="SMART" id="SM00965"/>
    </source>
</evidence>
<dbReference type="FunFam" id="2.170.130.10:FF:000008">
    <property type="entry name" value="SusC/RagA family TonB-linked outer membrane protein"/>
    <property type="match status" value="1"/>
</dbReference>
<dbReference type="KEGG" id="anf:AQPE_4665"/>
<keyword evidence="12" id="KW-0732">Signal</keyword>
<dbReference type="FunFam" id="2.60.40.1120:FF:000003">
    <property type="entry name" value="Outer membrane protein Omp121"/>
    <property type="match status" value="1"/>
</dbReference>
<keyword evidence="3 10" id="KW-1134">Transmembrane beta strand</keyword>
<evidence type="ECO:0000256" key="5">
    <source>
        <dbReference type="ARBA" id="ARBA00022692"/>
    </source>
</evidence>
<dbReference type="InterPro" id="IPR036942">
    <property type="entry name" value="Beta-barrel_TonB_sf"/>
</dbReference>
<feature type="domain" description="Secretin/TonB short N-terminal" evidence="13">
    <location>
        <begin position="48"/>
        <end position="99"/>
    </location>
</feature>
<protein>
    <submittedName>
        <fullName evidence="14">TonB family protein</fullName>
    </submittedName>
</protein>
<dbReference type="Gene3D" id="2.170.130.10">
    <property type="entry name" value="TonB-dependent receptor, plug domain"/>
    <property type="match status" value="1"/>
</dbReference>
<evidence type="ECO:0000256" key="2">
    <source>
        <dbReference type="ARBA" id="ARBA00022448"/>
    </source>
</evidence>
<dbReference type="InterPro" id="IPR037066">
    <property type="entry name" value="Plug_dom_sf"/>
</dbReference>
<organism evidence="14 15">
    <name type="scientific">Aquipluma nitroreducens</name>
    <dbReference type="NCBI Taxonomy" id="2010828"/>
    <lineage>
        <taxon>Bacteria</taxon>
        <taxon>Pseudomonadati</taxon>
        <taxon>Bacteroidota</taxon>
        <taxon>Bacteroidia</taxon>
        <taxon>Marinilabiliales</taxon>
        <taxon>Prolixibacteraceae</taxon>
        <taxon>Aquipluma</taxon>
    </lineage>
</organism>
<dbReference type="InterPro" id="IPR012910">
    <property type="entry name" value="Plug_dom"/>
</dbReference>
<proteinExistence type="inferred from homology"/>
<evidence type="ECO:0000256" key="7">
    <source>
        <dbReference type="ARBA" id="ARBA00023077"/>
    </source>
</evidence>
<dbReference type="NCBIfam" id="TIGR04057">
    <property type="entry name" value="SusC_RagA_signa"/>
    <property type="match status" value="1"/>
</dbReference>
<dbReference type="InterPro" id="IPR011662">
    <property type="entry name" value="Secretin/TonB_short_N"/>
</dbReference>
<evidence type="ECO:0000256" key="1">
    <source>
        <dbReference type="ARBA" id="ARBA00004571"/>
    </source>
</evidence>
<feature type="signal peptide" evidence="12">
    <location>
        <begin position="1"/>
        <end position="17"/>
    </location>
</feature>
<evidence type="ECO:0000256" key="12">
    <source>
        <dbReference type="SAM" id="SignalP"/>
    </source>
</evidence>
<dbReference type="SUPFAM" id="SSF56935">
    <property type="entry name" value="Porins"/>
    <property type="match status" value="1"/>
</dbReference>
<comment type="subcellular location">
    <subcellularLocation>
        <location evidence="1 10">Cell outer membrane</location>
        <topology evidence="1 10">Multi-pass membrane protein</topology>
    </subcellularLocation>
</comment>
<dbReference type="Gene3D" id="2.60.40.1120">
    <property type="entry name" value="Carboxypeptidase-like, regulatory domain"/>
    <property type="match status" value="1"/>
</dbReference>
<dbReference type="Pfam" id="PF07660">
    <property type="entry name" value="STN"/>
    <property type="match status" value="1"/>
</dbReference>
<dbReference type="GO" id="GO:0009279">
    <property type="term" value="C:cell outer membrane"/>
    <property type="evidence" value="ECO:0007669"/>
    <property type="project" value="UniProtKB-SubCell"/>
</dbReference>
<keyword evidence="4" id="KW-0406">Ion transport</keyword>
<dbReference type="InterPro" id="IPR039426">
    <property type="entry name" value="TonB-dep_rcpt-like"/>
</dbReference>
<dbReference type="RefSeq" id="WP_318348618.1">
    <property type="nucleotide sequence ID" value="NZ_AP018694.1"/>
</dbReference>
<evidence type="ECO:0000256" key="8">
    <source>
        <dbReference type="ARBA" id="ARBA00023136"/>
    </source>
</evidence>
<dbReference type="InterPro" id="IPR023996">
    <property type="entry name" value="TonB-dep_OMP_SusC/RagA"/>
</dbReference>
<dbReference type="InterPro" id="IPR008969">
    <property type="entry name" value="CarboxyPept-like_regulatory"/>
</dbReference>
<evidence type="ECO:0000256" key="4">
    <source>
        <dbReference type="ARBA" id="ARBA00022496"/>
    </source>
</evidence>
<dbReference type="SUPFAM" id="SSF49464">
    <property type="entry name" value="Carboxypeptidase regulatory domain-like"/>
    <property type="match status" value="1"/>
</dbReference>
<feature type="chain" id="PRO_5024459608" evidence="12">
    <location>
        <begin position="18"/>
        <end position="1145"/>
    </location>
</feature>
<keyword evidence="15" id="KW-1185">Reference proteome</keyword>
<evidence type="ECO:0000256" key="9">
    <source>
        <dbReference type="ARBA" id="ARBA00023237"/>
    </source>
</evidence>
<evidence type="ECO:0000256" key="6">
    <source>
        <dbReference type="ARBA" id="ARBA00023004"/>
    </source>
</evidence>